<evidence type="ECO:0000259" key="16">
    <source>
        <dbReference type="PROSITE" id="PS51195"/>
    </source>
</evidence>
<keyword evidence="10" id="KW-0539">Nucleus</keyword>
<evidence type="ECO:0000256" key="7">
    <source>
        <dbReference type="ARBA" id="ARBA00022806"/>
    </source>
</evidence>
<dbReference type="PANTHER" id="PTHR47958">
    <property type="entry name" value="ATP-DEPENDENT RNA HELICASE DBP3"/>
    <property type="match status" value="1"/>
</dbReference>
<keyword evidence="7" id="KW-0347">Helicase</keyword>
<evidence type="ECO:0000259" key="15">
    <source>
        <dbReference type="PROSITE" id="PS51194"/>
    </source>
</evidence>
<sequence>MSDDWGALCDAQEASLTKTVGGLNIGQSGQPNSVASPPKPASAVTNGSGDTAQPPASGDATEEKQVSKEEESLLRKILRSKLVTTKADLEVLRKDPNSPLFSVKSFEALNLKSELLKGLYDMGFNAPSKIQETALPSLLADPPVNMIAQSQSGTGKTAAFVLTMLSRVDTSKHYPQCLCLAPTYELALQIGQVTELMAKHMTDLKIKYAVKGNRIERGQKISEQIIIGTPGTLMDWALRYKFFDLRKIKVFVLDEADVMIATQGHQDQSIRIQKGLADACQMLLFSATYDADVMKFAQDVIPHDPITIKLRREEESLDNIRQYYIECDNIEDKYNAISNIYGTISIGQSMVFCHTRKNASWLAERMSKDGHVVGILTGDLAVEQRAAIIKRYREGMEKVLITTNVSARGIDVEMVTVVVNFDLPILPDGKPDCETYLHRIGRTGRFGKSGIAINFVDGQRSMNNLKYIEKHFGRKIIKLDAEDMDSIEKIGT</sequence>
<dbReference type="PROSITE" id="PS51192">
    <property type="entry name" value="HELICASE_ATP_BIND_1"/>
    <property type="match status" value="1"/>
</dbReference>
<feature type="domain" description="DEAD-box RNA helicase Q" evidence="16">
    <location>
        <begin position="104"/>
        <end position="132"/>
    </location>
</feature>
<evidence type="ECO:0000256" key="4">
    <source>
        <dbReference type="ARBA" id="ARBA00022490"/>
    </source>
</evidence>
<evidence type="ECO:0000313" key="17">
    <source>
        <dbReference type="EMBL" id="ESO83624.1"/>
    </source>
</evidence>
<keyword evidence="6" id="KW-0378">Hydrolase</keyword>
<dbReference type="Gene3D" id="3.40.50.300">
    <property type="entry name" value="P-loop containing nucleotide triphosphate hydrolases"/>
    <property type="match status" value="2"/>
</dbReference>
<evidence type="ECO:0000256" key="5">
    <source>
        <dbReference type="ARBA" id="ARBA00022741"/>
    </source>
</evidence>
<dbReference type="AlphaFoldDB" id="V4B581"/>
<evidence type="ECO:0000256" key="11">
    <source>
        <dbReference type="ARBA" id="ARBA00047984"/>
    </source>
</evidence>
<evidence type="ECO:0000256" key="8">
    <source>
        <dbReference type="ARBA" id="ARBA00022840"/>
    </source>
</evidence>
<keyword evidence="5" id="KW-0547">Nucleotide-binding</keyword>
<dbReference type="GO" id="GO:0005634">
    <property type="term" value="C:nucleus"/>
    <property type="evidence" value="ECO:0007669"/>
    <property type="project" value="UniProtKB-SubCell"/>
</dbReference>
<dbReference type="GeneID" id="20250165"/>
<dbReference type="SMART" id="SM00487">
    <property type="entry name" value="DEXDc"/>
    <property type="match status" value="1"/>
</dbReference>
<dbReference type="GO" id="GO:0003724">
    <property type="term" value="F:RNA helicase activity"/>
    <property type="evidence" value="ECO:0007669"/>
    <property type="project" value="UniProtKB-EC"/>
</dbReference>
<dbReference type="CTD" id="20250165"/>
<gene>
    <name evidence="17" type="ORF">LOTGIDRAFT_236479</name>
</gene>
<dbReference type="PROSITE" id="PS51195">
    <property type="entry name" value="Q_MOTIF"/>
    <property type="match status" value="1"/>
</dbReference>
<organism evidence="17 18">
    <name type="scientific">Lottia gigantea</name>
    <name type="common">Giant owl limpet</name>
    <dbReference type="NCBI Taxonomy" id="225164"/>
    <lineage>
        <taxon>Eukaryota</taxon>
        <taxon>Metazoa</taxon>
        <taxon>Spiralia</taxon>
        <taxon>Lophotrochozoa</taxon>
        <taxon>Mollusca</taxon>
        <taxon>Gastropoda</taxon>
        <taxon>Patellogastropoda</taxon>
        <taxon>Lottioidea</taxon>
        <taxon>Lottiidae</taxon>
        <taxon>Lottia</taxon>
    </lineage>
</organism>
<keyword evidence="4" id="KW-0963">Cytoplasm</keyword>
<feature type="domain" description="Helicase ATP-binding" evidence="14">
    <location>
        <begin position="137"/>
        <end position="307"/>
    </location>
</feature>
<evidence type="ECO:0000256" key="13">
    <source>
        <dbReference type="SAM" id="MobiDB-lite"/>
    </source>
</evidence>
<dbReference type="GO" id="GO:0016787">
    <property type="term" value="F:hydrolase activity"/>
    <property type="evidence" value="ECO:0007669"/>
    <property type="project" value="UniProtKB-KW"/>
</dbReference>
<dbReference type="InterPro" id="IPR014001">
    <property type="entry name" value="Helicase_ATP-bd"/>
</dbReference>
<dbReference type="RefSeq" id="XP_009065654.1">
    <property type="nucleotide sequence ID" value="XM_009067406.1"/>
</dbReference>
<protein>
    <recommendedName>
        <fullName evidence="3">RNA helicase</fullName>
        <ecNumber evidence="3">3.6.4.13</ecNumber>
    </recommendedName>
</protein>
<dbReference type="Proteomes" id="UP000030746">
    <property type="component" value="Unassembled WGS sequence"/>
</dbReference>
<dbReference type="InterPro" id="IPR027417">
    <property type="entry name" value="P-loop_NTPase"/>
</dbReference>
<evidence type="ECO:0000256" key="9">
    <source>
        <dbReference type="ARBA" id="ARBA00022884"/>
    </source>
</evidence>
<dbReference type="InterPro" id="IPR011545">
    <property type="entry name" value="DEAD/DEAH_box_helicase_dom"/>
</dbReference>
<evidence type="ECO:0000256" key="6">
    <source>
        <dbReference type="ARBA" id="ARBA00022801"/>
    </source>
</evidence>
<dbReference type="SMART" id="SM00490">
    <property type="entry name" value="HELICc"/>
    <property type="match status" value="1"/>
</dbReference>
<evidence type="ECO:0000256" key="10">
    <source>
        <dbReference type="ARBA" id="ARBA00023242"/>
    </source>
</evidence>
<feature type="region of interest" description="Disordered" evidence="13">
    <location>
        <begin position="20"/>
        <end position="68"/>
    </location>
</feature>
<dbReference type="KEGG" id="lgi:LOTGIDRAFT_236479"/>
<dbReference type="InterPro" id="IPR001650">
    <property type="entry name" value="Helicase_C-like"/>
</dbReference>
<dbReference type="GO" id="GO:0003723">
    <property type="term" value="F:RNA binding"/>
    <property type="evidence" value="ECO:0007669"/>
    <property type="project" value="UniProtKB-KW"/>
</dbReference>
<dbReference type="SUPFAM" id="SSF52540">
    <property type="entry name" value="P-loop containing nucleoside triphosphate hydrolases"/>
    <property type="match status" value="1"/>
</dbReference>
<dbReference type="PROSITE" id="PS51194">
    <property type="entry name" value="HELICASE_CTER"/>
    <property type="match status" value="1"/>
</dbReference>
<evidence type="ECO:0000256" key="12">
    <source>
        <dbReference type="PROSITE-ProRule" id="PRU00552"/>
    </source>
</evidence>
<dbReference type="Pfam" id="PF00270">
    <property type="entry name" value="DEAD"/>
    <property type="match status" value="1"/>
</dbReference>
<accession>V4B581</accession>
<keyword evidence="18" id="KW-1185">Reference proteome</keyword>
<comment type="subcellular location">
    <subcellularLocation>
        <location evidence="2">Cytoplasm</location>
    </subcellularLocation>
    <subcellularLocation>
        <location evidence="1">Nucleus</location>
    </subcellularLocation>
</comment>
<dbReference type="GO" id="GO:0005737">
    <property type="term" value="C:cytoplasm"/>
    <property type="evidence" value="ECO:0007669"/>
    <property type="project" value="UniProtKB-SubCell"/>
</dbReference>
<evidence type="ECO:0000256" key="1">
    <source>
        <dbReference type="ARBA" id="ARBA00004123"/>
    </source>
</evidence>
<dbReference type="GO" id="GO:0005524">
    <property type="term" value="F:ATP binding"/>
    <property type="evidence" value="ECO:0007669"/>
    <property type="project" value="UniProtKB-KW"/>
</dbReference>
<evidence type="ECO:0000313" key="18">
    <source>
        <dbReference type="Proteomes" id="UP000030746"/>
    </source>
</evidence>
<comment type="catalytic activity">
    <reaction evidence="11">
        <text>ATP + H2O = ADP + phosphate + H(+)</text>
        <dbReference type="Rhea" id="RHEA:13065"/>
        <dbReference type="ChEBI" id="CHEBI:15377"/>
        <dbReference type="ChEBI" id="CHEBI:15378"/>
        <dbReference type="ChEBI" id="CHEBI:30616"/>
        <dbReference type="ChEBI" id="CHEBI:43474"/>
        <dbReference type="ChEBI" id="CHEBI:456216"/>
        <dbReference type="EC" id="3.6.4.13"/>
    </reaction>
</comment>
<dbReference type="EMBL" id="KB203629">
    <property type="protein sequence ID" value="ESO83624.1"/>
    <property type="molecule type" value="Genomic_DNA"/>
</dbReference>
<dbReference type="HOGENOM" id="CLU_003041_1_0_1"/>
<evidence type="ECO:0000256" key="3">
    <source>
        <dbReference type="ARBA" id="ARBA00012552"/>
    </source>
</evidence>
<dbReference type="EC" id="3.6.4.13" evidence="3"/>
<dbReference type="STRING" id="225164.V4B581"/>
<keyword evidence="9" id="KW-0694">RNA-binding</keyword>
<dbReference type="OMA" id="IAAETRW"/>
<keyword evidence="8" id="KW-0067">ATP-binding</keyword>
<name>V4B581_LOTGI</name>
<dbReference type="FunFam" id="3.40.50.300:FF:000849">
    <property type="entry name" value="ATP-dependent RNA helicase DBP5"/>
    <property type="match status" value="1"/>
</dbReference>
<proteinExistence type="predicted"/>
<dbReference type="InterPro" id="IPR014014">
    <property type="entry name" value="RNA_helicase_DEAD_Q_motif"/>
</dbReference>
<reference evidence="17 18" key="1">
    <citation type="journal article" date="2013" name="Nature">
        <title>Insights into bilaterian evolution from three spiralian genomes.</title>
        <authorList>
            <person name="Simakov O."/>
            <person name="Marletaz F."/>
            <person name="Cho S.J."/>
            <person name="Edsinger-Gonzales E."/>
            <person name="Havlak P."/>
            <person name="Hellsten U."/>
            <person name="Kuo D.H."/>
            <person name="Larsson T."/>
            <person name="Lv J."/>
            <person name="Arendt D."/>
            <person name="Savage R."/>
            <person name="Osoegawa K."/>
            <person name="de Jong P."/>
            <person name="Grimwood J."/>
            <person name="Chapman J.A."/>
            <person name="Shapiro H."/>
            <person name="Aerts A."/>
            <person name="Otillar R.P."/>
            <person name="Terry A.Y."/>
            <person name="Boore J.L."/>
            <person name="Grigoriev I.V."/>
            <person name="Lindberg D.R."/>
            <person name="Seaver E.C."/>
            <person name="Weisblat D.A."/>
            <person name="Putnam N.H."/>
            <person name="Rokhsar D.S."/>
        </authorList>
    </citation>
    <scope>NUCLEOTIDE SEQUENCE [LARGE SCALE GENOMIC DNA]</scope>
</reference>
<evidence type="ECO:0000259" key="14">
    <source>
        <dbReference type="PROSITE" id="PS51192"/>
    </source>
</evidence>
<dbReference type="OrthoDB" id="10265785at2759"/>
<evidence type="ECO:0000256" key="2">
    <source>
        <dbReference type="ARBA" id="ARBA00004496"/>
    </source>
</evidence>
<feature type="short sequence motif" description="Q motif" evidence="12">
    <location>
        <begin position="104"/>
        <end position="132"/>
    </location>
</feature>
<dbReference type="Pfam" id="PF00271">
    <property type="entry name" value="Helicase_C"/>
    <property type="match status" value="1"/>
</dbReference>
<dbReference type="FunFam" id="3.40.50.300:FF:000318">
    <property type="entry name" value="ATP-dependent RNA helicase DDX19B"/>
    <property type="match status" value="1"/>
</dbReference>
<feature type="compositionally biased region" description="Polar residues" evidence="13">
    <location>
        <begin position="25"/>
        <end position="35"/>
    </location>
</feature>
<dbReference type="CDD" id="cd18787">
    <property type="entry name" value="SF2_C_DEAD"/>
    <property type="match status" value="1"/>
</dbReference>
<feature type="domain" description="Helicase C-terminal" evidence="15">
    <location>
        <begin position="319"/>
        <end position="487"/>
    </location>
</feature>